<accession>A0A167DKN6</accession>
<comment type="similarity">
    <text evidence="3">Belongs to the WD repeat PROPPIN family.</text>
</comment>
<evidence type="ECO:0000256" key="2">
    <source>
        <dbReference type="ARBA" id="ARBA00022737"/>
    </source>
</evidence>
<evidence type="ECO:0000313" key="4">
    <source>
        <dbReference type="EMBL" id="ANB13019.1"/>
    </source>
</evidence>
<evidence type="ECO:0000313" key="5">
    <source>
        <dbReference type="Proteomes" id="UP000189580"/>
    </source>
</evidence>
<dbReference type="SUPFAM" id="SSF50978">
    <property type="entry name" value="WD40 repeat-like"/>
    <property type="match status" value="1"/>
</dbReference>
<gene>
    <name evidence="4" type="primary">HSV2</name>
    <name evidence="4" type="ORF">AWJ20_1297</name>
</gene>
<dbReference type="GO" id="GO:0005737">
    <property type="term" value="C:cytoplasm"/>
    <property type="evidence" value="ECO:0007669"/>
    <property type="project" value="UniProtKB-ARBA"/>
</dbReference>
<keyword evidence="2" id="KW-0677">Repeat</keyword>
<dbReference type="RefSeq" id="XP_018735496.1">
    <property type="nucleotide sequence ID" value="XM_018878164.1"/>
</dbReference>
<reference evidence="4 5" key="1">
    <citation type="submission" date="2016-02" db="EMBL/GenBank/DDBJ databases">
        <title>Complete genome sequence and transcriptome regulation of the pentose utilising yeast Sugiyamaella lignohabitans.</title>
        <authorList>
            <person name="Bellasio M."/>
            <person name="Peymann A."/>
            <person name="Valli M."/>
            <person name="Sipitzky M."/>
            <person name="Graf A."/>
            <person name="Sauer M."/>
            <person name="Marx H."/>
            <person name="Mattanovich D."/>
        </authorList>
    </citation>
    <scope>NUCLEOTIDE SEQUENCE [LARGE SCALE GENOMIC DNA]</scope>
    <source>
        <strain evidence="4 5">CBS 10342</strain>
    </source>
</reference>
<sequence>MIRLIVSELSPSPVALPSKLYPISSRFDAPSGLYAEMNAHSSLAQEPNQDRDLLSASFNQDQGCFSIAYEHGFRVYNTDPMELRVKREFSDGGIGISQMLHRTNYLALVGGGRNPKFPQNKVIIWDDLKHKSALSLEFLSPVLNVLMSRTRIIAILKNKIHVYAFSSPPTKIASYETIDNPHGIGCLSNNVLAFPGRGQGQVQIVNLATSMAASSSGTGNHDDSPSGAGLVSIVRAHRGNIRCLSLNPSGTVVATASDIGTIIRLHSTENTALLHEFRRGLDRAIIFSMAFSQSSNRLAVLSDKNTLHVFDTTLISTPNPSLSTSAATNGMGGGQSSSTPISAPNRRHVLGKLPLMPRYFSSEWSFASARIEGQQHSGPGILGWSSDESVVVIWIRETKWEKYVIVERDYSSSVTDRNSTPETQWELVREAWRGFEGISYD</sequence>
<dbReference type="Proteomes" id="UP000189580">
    <property type="component" value="Chromosome a"/>
</dbReference>
<proteinExistence type="inferred from homology"/>
<dbReference type="EMBL" id="CP014501">
    <property type="protein sequence ID" value="ANB13019.1"/>
    <property type="molecule type" value="Genomic_DNA"/>
</dbReference>
<dbReference type="Pfam" id="PF21032">
    <property type="entry name" value="PROPPIN"/>
    <property type="match status" value="1"/>
</dbReference>
<dbReference type="KEGG" id="slb:AWJ20_1297"/>
<dbReference type="AlphaFoldDB" id="A0A167DKN6"/>
<protein>
    <submittedName>
        <fullName evidence="4">Hsv2p</fullName>
    </submittedName>
</protein>
<keyword evidence="5" id="KW-1185">Reference proteome</keyword>
<dbReference type="Gene3D" id="2.130.10.10">
    <property type="entry name" value="YVTN repeat-like/Quinoprotein amine dehydrogenase"/>
    <property type="match status" value="1"/>
</dbReference>
<dbReference type="OrthoDB" id="1667587at2759"/>
<dbReference type="InterPro" id="IPR036322">
    <property type="entry name" value="WD40_repeat_dom_sf"/>
</dbReference>
<dbReference type="GeneID" id="30033083"/>
<name>A0A167DKN6_9ASCO</name>
<dbReference type="InterPro" id="IPR048720">
    <property type="entry name" value="PROPPIN"/>
</dbReference>
<evidence type="ECO:0000256" key="3">
    <source>
        <dbReference type="ARBA" id="ARBA00025740"/>
    </source>
</evidence>
<dbReference type="InterPro" id="IPR001680">
    <property type="entry name" value="WD40_rpt"/>
</dbReference>
<keyword evidence="1" id="KW-0853">WD repeat</keyword>
<dbReference type="SMART" id="SM00320">
    <property type="entry name" value="WD40"/>
    <property type="match status" value="2"/>
</dbReference>
<dbReference type="InterPro" id="IPR015943">
    <property type="entry name" value="WD40/YVTN_repeat-like_dom_sf"/>
</dbReference>
<organism evidence="4 5">
    <name type="scientific">Sugiyamaella lignohabitans</name>
    <dbReference type="NCBI Taxonomy" id="796027"/>
    <lineage>
        <taxon>Eukaryota</taxon>
        <taxon>Fungi</taxon>
        <taxon>Dikarya</taxon>
        <taxon>Ascomycota</taxon>
        <taxon>Saccharomycotina</taxon>
        <taxon>Dipodascomycetes</taxon>
        <taxon>Dipodascales</taxon>
        <taxon>Trichomonascaceae</taxon>
        <taxon>Sugiyamaella</taxon>
    </lineage>
</organism>
<dbReference type="PANTHER" id="PTHR11227">
    <property type="entry name" value="WD-REPEAT PROTEIN INTERACTING WITH PHOSPHOINOSIDES WIPI -RELATED"/>
    <property type="match status" value="1"/>
</dbReference>
<evidence type="ECO:0000256" key="1">
    <source>
        <dbReference type="ARBA" id="ARBA00022574"/>
    </source>
</evidence>